<protein>
    <recommendedName>
        <fullName evidence="5">Glycosyltransferase subfamily 4-like N-terminal domain-containing protein</fullName>
    </recommendedName>
</protein>
<evidence type="ECO:0008006" key="5">
    <source>
        <dbReference type="Google" id="ProtNLM"/>
    </source>
</evidence>
<sequence length="374" mass="40882">MNHGENPISVLMITVRADHGGGPRHLELLLKHLPADVEAHVACPDEPPYRARLEYETGGRVVLIPHRRFTLGAALRLVAYARRNRIDLIHAHGKGAGAYARLATMLLRCRSVHTPHGVHVSQYKPWARRLYRAYENLSARWVDSVVYVSDEEREVARTAGLWPRTRACVIVNGVEDVDDAVRADLRRSGRAQLGIADDRIVAATLSRFDYQKNMQEAYAVVAASPHILFLWAGDGEDAAGLRRRATSEGLDNVCFLGSQERSAPLLAMADIYLSTARWEGLPLAVIEAMAMGLPVVASDVTGHRELVGASGGGLLYPAGQPARAAAQLARLSGDAALRSKMGERGRAVQQERYSARRVGADIHGLYQSLVASQK</sequence>
<dbReference type="Pfam" id="PF00534">
    <property type="entry name" value="Glycos_transf_1"/>
    <property type="match status" value="1"/>
</dbReference>
<feature type="domain" description="Glycosyl transferase family 1" evidence="1">
    <location>
        <begin position="190"/>
        <end position="347"/>
    </location>
</feature>
<gene>
    <name evidence="3" type="ORF">BI364_12380</name>
</gene>
<evidence type="ECO:0000259" key="2">
    <source>
        <dbReference type="Pfam" id="PF13439"/>
    </source>
</evidence>
<dbReference type="InterPro" id="IPR028098">
    <property type="entry name" value="Glyco_trans_4-like_N"/>
</dbReference>
<dbReference type="InterPro" id="IPR001296">
    <property type="entry name" value="Glyco_trans_1"/>
</dbReference>
<reference evidence="4" key="1">
    <citation type="submission" date="2016-09" db="EMBL/GenBank/DDBJ databases">
        <title>Acidihalobacter prosperus F5.</title>
        <authorList>
            <person name="Khaleque H.N."/>
            <person name="Ramsay J.P."/>
            <person name="Kaksonen A.H."/>
            <person name="Boxall N.J."/>
            <person name="Watkin E.L.J."/>
        </authorList>
    </citation>
    <scope>NUCLEOTIDE SEQUENCE [LARGE SCALE GENOMIC DNA]</scope>
    <source>
        <strain evidence="4">F5</strain>
    </source>
</reference>
<dbReference type="PANTHER" id="PTHR45947">
    <property type="entry name" value="SULFOQUINOVOSYL TRANSFERASE SQD2"/>
    <property type="match status" value="1"/>
</dbReference>
<evidence type="ECO:0000313" key="3">
    <source>
        <dbReference type="EMBL" id="AOU98648.1"/>
    </source>
</evidence>
<accession>A0A1D8IQ68</accession>
<dbReference type="RefSeq" id="WP_070079008.1">
    <property type="nucleotide sequence ID" value="NZ_CP017415.1"/>
</dbReference>
<evidence type="ECO:0000313" key="4">
    <source>
        <dbReference type="Proteomes" id="UP000095401"/>
    </source>
</evidence>
<feature type="domain" description="Glycosyltransferase subfamily 4-like N-terminal" evidence="2">
    <location>
        <begin position="20"/>
        <end position="175"/>
    </location>
</feature>
<dbReference type="KEGG" id="aprs:BI364_12380"/>
<keyword evidence="4" id="KW-1185">Reference proteome</keyword>
<dbReference type="Gene3D" id="3.40.50.2000">
    <property type="entry name" value="Glycogen Phosphorylase B"/>
    <property type="match status" value="2"/>
</dbReference>
<dbReference type="AlphaFoldDB" id="A0A1D8IQ68"/>
<dbReference type="PANTHER" id="PTHR45947:SF3">
    <property type="entry name" value="SULFOQUINOVOSYL TRANSFERASE SQD2"/>
    <property type="match status" value="1"/>
</dbReference>
<dbReference type="EMBL" id="CP017415">
    <property type="protein sequence ID" value="AOU98648.1"/>
    <property type="molecule type" value="Genomic_DNA"/>
</dbReference>
<dbReference type="Proteomes" id="UP000095401">
    <property type="component" value="Chromosome"/>
</dbReference>
<dbReference type="SUPFAM" id="SSF53756">
    <property type="entry name" value="UDP-Glycosyltransferase/glycogen phosphorylase"/>
    <property type="match status" value="1"/>
</dbReference>
<dbReference type="InterPro" id="IPR050194">
    <property type="entry name" value="Glycosyltransferase_grp1"/>
</dbReference>
<dbReference type="Pfam" id="PF13439">
    <property type="entry name" value="Glyco_transf_4"/>
    <property type="match status" value="1"/>
</dbReference>
<name>A0A1D8IQ68_9GAMM</name>
<dbReference type="GO" id="GO:0016758">
    <property type="term" value="F:hexosyltransferase activity"/>
    <property type="evidence" value="ECO:0007669"/>
    <property type="project" value="TreeGrafter"/>
</dbReference>
<organism evidence="3 4">
    <name type="scientific">Acidihalobacter yilgarnensis</name>
    <dbReference type="NCBI Taxonomy" id="2819280"/>
    <lineage>
        <taxon>Bacteria</taxon>
        <taxon>Pseudomonadati</taxon>
        <taxon>Pseudomonadota</taxon>
        <taxon>Gammaproteobacteria</taxon>
        <taxon>Chromatiales</taxon>
        <taxon>Ectothiorhodospiraceae</taxon>
        <taxon>Acidihalobacter</taxon>
    </lineage>
</organism>
<proteinExistence type="predicted"/>
<evidence type="ECO:0000259" key="1">
    <source>
        <dbReference type="Pfam" id="PF00534"/>
    </source>
</evidence>